<dbReference type="Proteomes" id="UP000229498">
    <property type="component" value="Unassembled WGS sequence"/>
</dbReference>
<evidence type="ECO:0000259" key="7">
    <source>
        <dbReference type="Pfam" id="PF00108"/>
    </source>
</evidence>
<keyword evidence="3 4" id="KW-0012">Acyltransferase</keyword>
<reference evidence="9 10" key="1">
    <citation type="submission" date="2017-11" db="EMBL/GenBank/DDBJ databases">
        <title>Draft genome sequence of Rhizobiales bacterium SY3-13.</title>
        <authorList>
            <person name="Sun C."/>
        </authorList>
    </citation>
    <scope>NUCLEOTIDE SEQUENCE [LARGE SCALE GENOMIC DNA]</scope>
    <source>
        <strain evidence="9 10">SY3-13</strain>
    </source>
</reference>
<dbReference type="NCBIfam" id="TIGR01930">
    <property type="entry name" value="AcCoA-C-Actrans"/>
    <property type="match status" value="1"/>
</dbReference>
<evidence type="ECO:0000256" key="1">
    <source>
        <dbReference type="ARBA" id="ARBA00010982"/>
    </source>
</evidence>
<dbReference type="SUPFAM" id="SSF53901">
    <property type="entry name" value="Thiolase-like"/>
    <property type="match status" value="2"/>
</dbReference>
<dbReference type="InterPro" id="IPR002155">
    <property type="entry name" value="Thiolase"/>
</dbReference>
<accession>A0A2M9G5U5</accession>
<evidence type="ECO:0000256" key="6">
    <source>
        <dbReference type="SAM" id="Phobius"/>
    </source>
</evidence>
<organism evidence="9 10">
    <name type="scientific">Minwuia thermotolerans</name>
    <dbReference type="NCBI Taxonomy" id="2056226"/>
    <lineage>
        <taxon>Bacteria</taxon>
        <taxon>Pseudomonadati</taxon>
        <taxon>Pseudomonadota</taxon>
        <taxon>Alphaproteobacteria</taxon>
        <taxon>Minwuiales</taxon>
        <taxon>Minwuiaceae</taxon>
        <taxon>Minwuia</taxon>
    </lineage>
</organism>
<dbReference type="GO" id="GO:0003988">
    <property type="term" value="F:acetyl-CoA C-acyltransferase activity"/>
    <property type="evidence" value="ECO:0007669"/>
    <property type="project" value="UniProtKB-ARBA"/>
</dbReference>
<feature type="domain" description="Thiolase N-terminal" evidence="7">
    <location>
        <begin position="5"/>
        <end position="201"/>
    </location>
</feature>
<dbReference type="InterPro" id="IPR020617">
    <property type="entry name" value="Thiolase_C"/>
</dbReference>
<evidence type="ECO:0000256" key="3">
    <source>
        <dbReference type="ARBA" id="ARBA00023315"/>
    </source>
</evidence>
<comment type="similarity">
    <text evidence="1 4">Belongs to the thiolase-like superfamily. Thiolase family.</text>
</comment>
<dbReference type="PIRSF" id="PIRSF000429">
    <property type="entry name" value="Ac-CoA_Ac_transf"/>
    <property type="match status" value="1"/>
</dbReference>
<dbReference type="AlphaFoldDB" id="A0A2M9G5U5"/>
<name>A0A2M9G5U5_9PROT</name>
<keyword evidence="10" id="KW-1185">Reference proteome</keyword>
<sequence>MTTACIIAARRSAVAPRGGALGAVEPWELGAATIRAALADADIDGHRIDLAVYGNALYAGGNPARLATLAAGLPERVAALTIDSQCCAGMDAIALAAAQVEAGHAEIVLAGGLESYTRAPLRMRRATGDETGPVPFDRPPFTPWPERDPDMLEAAANLAAERKIDRRAQEDYAIASHARTRAARSHLANEIVPVAGVHADTFARRLDRRLCGRLPVVAGDPVHGLSAATVAVEADAAASVIVMSETLARQQGLGRRALRVLATTSLGGDPAQPALVPIDATRRLLAELKIRADDIAVAEVMEAFAVQAMACIDGIGLDPAIVNPGGGALARGHPIGASGAILAVRLWQEMQTLPTGSLGIATIAAAGGLGSALVLKR</sequence>
<dbReference type="InterPro" id="IPR020616">
    <property type="entry name" value="Thiolase_N"/>
</dbReference>
<keyword evidence="6" id="KW-0812">Transmembrane</keyword>
<dbReference type="PROSITE" id="PS00737">
    <property type="entry name" value="THIOLASE_2"/>
    <property type="match status" value="1"/>
</dbReference>
<keyword evidence="6" id="KW-0472">Membrane</keyword>
<feature type="domain" description="Thiolase C-terminal" evidence="8">
    <location>
        <begin position="260"/>
        <end position="376"/>
    </location>
</feature>
<evidence type="ECO:0000313" key="10">
    <source>
        <dbReference type="Proteomes" id="UP000229498"/>
    </source>
</evidence>
<comment type="caution">
    <text evidence="9">The sequence shown here is derived from an EMBL/GenBank/DDBJ whole genome shotgun (WGS) entry which is preliminary data.</text>
</comment>
<evidence type="ECO:0000313" key="9">
    <source>
        <dbReference type="EMBL" id="PJK31088.1"/>
    </source>
</evidence>
<gene>
    <name evidence="9" type="ORF">CVT23_03370</name>
</gene>
<dbReference type="Pfam" id="PF02803">
    <property type="entry name" value="Thiolase_C"/>
    <property type="match status" value="1"/>
</dbReference>
<keyword evidence="6" id="KW-1133">Transmembrane helix</keyword>
<dbReference type="Gene3D" id="3.40.47.10">
    <property type="match status" value="2"/>
</dbReference>
<evidence type="ECO:0000256" key="5">
    <source>
        <dbReference type="SAM" id="MobiDB-lite"/>
    </source>
</evidence>
<dbReference type="PANTHER" id="PTHR18919:SF107">
    <property type="entry name" value="ACETYL-COA ACETYLTRANSFERASE, CYTOSOLIC"/>
    <property type="match status" value="1"/>
</dbReference>
<dbReference type="CDD" id="cd00751">
    <property type="entry name" value="thiolase"/>
    <property type="match status" value="1"/>
</dbReference>
<feature type="transmembrane region" description="Helical" evidence="6">
    <location>
        <begin position="356"/>
        <end position="375"/>
    </location>
</feature>
<dbReference type="InterPro" id="IPR016039">
    <property type="entry name" value="Thiolase-like"/>
</dbReference>
<proteinExistence type="inferred from homology"/>
<keyword evidence="2 4" id="KW-0808">Transferase</keyword>
<dbReference type="RefSeq" id="WP_109792449.1">
    <property type="nucleotide sequence ID" value="NZ_PHIG01000010.1"/>
</dbReference>
<feature type="region of interest" description="Disordered" evidence="5">
    <location>
        <begin position="126"/>
        <end position="145"/>
    </location>
</feature>
<dbReference type="OrthoDB" id="7838428at2"/>
<evidence type="ECO:0000256" key="2">
    <source>
        <dbReference type="ARBA" id="ARBA00022679"/>
    </source>
</evidence>
<dbReference type="PANTHER" id="PTHR18919">
    <property type="entry name" value="ACETYL-COA C-ACYLTRANSFERASE"/>
    <property type="match status" value="1"/>
</dbReference>
<evidence type="ECO:0000259" key="8">
    <source>
        <dbReference type="Pfam" id="PF02803"/>
    </source>
</evidence>
<dbReference type="InterPro" id="IPR020613">
    <property type="entry name" value="Thiolase_CS"/>
</dbReference>
<protein>
    <submittedName>
        <fullName evidence="9">Acetyl-CoA C-acyltransferase</fullName>
    </submittedName>
</protein>
<evidence type="ECO:0000256" key="4">
    <source>
        <dbReference type="RuleBase" id="RU003557"/>
    </source>
</evidence>
<dbReference type="Pfam" id="PF00108">
    <property type="entry name" value="Thiolase_N"/>
    <property type="match status" value="1"/>
</dbReference>
<dbReference type="EMBL" id="PHIG01000010">
    <property type="protein sequence ID" value="PJK31088.1"/>
    <property type="molecule type" value="Genomic_DNA"/>
</dbReference>